<evidence type="ECO:0000256" key="1">
    <source>
        <dbReference type="SAM" id="MobiDB-lite"/>
    </source>
</evidence>
<dbReference type="InterPro" id="IPR007751">
    <property type="entry name" value="DUF676_lipase-like"/>
</dbReference>
<comment type="caution">
    <text evidence="3">The sequence shown here is derived from an EMBL/GenBank/DDBJ whole genome shotgun (WGS) entry which is preliminary data.</text>
</comment>
<dbReference type="Proteomes" id="UP001239462">
    <property type="component" value="Unassembled WGS sequence"/>
</dbReference>
<gene>
    <name evidence="3" type="ORF">QTN89_13445</name>
</gene>
<feature type="region of interest" description="Disordered" evidence="1">
    <location>
        <begin position="25"/>
        <end position="48"/>
    </location>
</feature>
<dbReference type="InterPro" id="IPR029058">
    <property type="entry name" value="AB_hydrolase_fold"/>
</dbReference>
<keyword evidence="4" id="KW-1185">Reference proteome</keyword>
<dbReference type="SUPFAM" id="SSF53474">
    <property type="entry name" value="alpha/beta-Hydrolases"/>
    <property type="match status" value="1"/>
</dbReference>
<evidence type="ECO:0000259" key="2">
    <source>
        <dbReference type="Pfam" id="PF05057"/>
    </source>
</evidence>
<evidence type="ECO:0000313" key="3">
    <source>
        <dbReference type="EMBL" id="MDM4016443.1"/>
    </source>
</evidence>
<reference evidence="3 4" key="1">
    <citation type="submission" date="2023-06" db="EMBL/GenBank/DDBJ databases">
        <title>Roseiconus lacunae JC819 isolated from Gulf of Mannar region, Tamil Nadu.</title>
        <authorList>
            <person name="Pk S."/>
            <person name="Ch S."/>
            <person name="Ch V.R."/>
        </authorList>
    </citation>
    <scope>NUCLEOTIDE SEQUENCE [LARGE SCALE GENOMIC DNA]</scope>
    <source>
        <strain evidence="3 4">JC819</strain>
    </source>
</reference>
<feature type="compositionally biased region" description="Basic and acidic residues" evidence="1">
    <location>
        <begin position="32"/>
        <end position="43"/>
    </location>
</feature>
<sequence length="339" mass="37366">MRKIMLLCLAVTLSIQCGRNRVAAGDSVNGHRQSESHHTEQRQAETGTMPERFNFNLPLKTAGGTQLWTDHLWRGGYRVQRNALTGHWRLLDRDNIRRAWGSRPQCESELERLSPKSQVSGGQHYVVLLHGLMRTSGSMKTLEPVLAEAGMTNCIRFSYASTRQSIGQHAAALREIIEDLPADSTFSFVGHSMGNIVVRHLVGDLQREGDPTNILGRCQSMVMLGPPNQGALIARRLGKTKLFEWVTGQGGTELGARWEQFESNLATPPFPFHIIAGDIDPPIGNPLTSGDGDFVVSVEEAKLNGASSFQTVPVLHSFLMNAPDVMQKTAELLVQASRH</sequence>
<dbReference type="Gene3D" id="3.40.50.1820">
    <property type="entry name" value="alpha/beta hydrolase"/>
    <property type="match status" value="1"/>
</dbReference>
<dbReference type="RefSeq" id="WP_289164083.1">
    <property type="nucleotide sequence ID" value="NZ_JASZZN010000008.1"/>
</dbReference>
<feature type="domain" description="DUF676" evidence="2">
    <location>
        <begin position="123"/>
        <end position="210"/>
    </location>
</feature>
<dbReference type="PANTHER" id="PTHR37946:SF1">
    <property type="entry name" value="SLL1969 PROTEIN"/>
    <property type="match status" value="1"/>
</dbReference>
<dbReference type="EMBL" id="JASZZN010000008">
    <property type="protein sequence ID" value="MDM4016443.1"/>
    <property type="molecule type" value="Genomic_DNA"/>
</dbReference>
<accession>A0ABT7PIW9</accession>
<protein>
    <submittedName>
        <fullName evidence="3">Lipase</fullName>
    </submittedName>
</protein>
<organism evidence="3 4">
    <name type="scientific">Roseiconus lacunae</name>
    <dbReference type="NCBI Taxonomy" id="2605694"/>
    <lineage>
        <taxon>Bacteria</taxon>
        <taxon>Pseudomonadati</taxon>
        <taxon>Planctomycetota</taxon>
        <taxon>Planctomycetia</taxon>
        <taxon>Pirellulales</taxon>
        <taxon>Pirellulaceae</taxon>
        <taxon>Roseiconus</taxon>
    </lineage>
</organism>
<dbReference type="Pfam" id="PF05057">
    <property type="entry name" value="DUF676"/>
    <property type="match status" value="1"/>
</dbReference>
<name>A0ABT7PIW9_9BACT</name>
<evidence type="ECO:0000313" key="4">
    <source>
        <dbReference type="Proteomes" id="UP001239462"/>
    </source>
</evidence>
<proteinExistence type="predicted"/>
<dbReference type="PANTHER" id="PTHR37946">
    <property type="entry name" value="SLL1969 PROTEIN"/>
    <property type="match status" value="1"/>
</dbReference>